<dbReference type="EC" id="2.7.11.17" evidence="1"/>
<dbReference type="EMBL" id="JANBUN010000267">
    <property type="protein sequence ID" value="KAJ2805225.1"/>
    <property type="molecule type" value="Genomic_DNA"/>
</dbReference>
<keyword evidence="1" id="KW-0418">Kinase</keyword>
<proteinExistence type="predicted"/>
<organism evidence="1 2">
    <name type="scientific">Coemansia helicoidea</name>
    <dbReference type="NCBI Taxonomy" id="1286919"/>
    <lineage>
        <taxon>Eukaryota</taxon>
        <taxon>Fungi</taxon>
        <taxon>Fungi incertae sedis</taxon>
        <taxon>Zoopagomycota</taxon>
        <taxon>Kickxellomycotina</taxon>
        <taxon>Kickxellomycetes</taxon>
        <taxon>Kickxellales</taxon>
        <taxon>Kickxellaceae</taxon>
        <taxon>Coemansia</taxon>
    </lineage>
</organism>
<protein>
    <submittedName>
        <fullName evidence="1">Calcium/calmodulin-dependent protein kinase type I</fullName>
        <ecNumber evidence="1">2.7.11.17</ecNumber>
    </submittedName>
</protein>
<sequence>MGNPKTPYVRNGHCAAAPAAQEAVVPCKYKAGRVLGRGTYAEVKEMVHISTGQRFAGKVINRSRVSSSNSHLVQNEIAILKKLSHKHPNLLALVDYFNTPRNTYLITELCEGGELFDYIHRRLSLGEAEAAHVVRQIVEGVAFLHANGIMHRDLKTENCLVRTDEAGAPVSVAIADFGMAHQVPKDGGRLHTSVCGTPGYMAPEMVQRLGHGKPVDMWAVGVITYFALSGRNPFQRHNRAAEIQAIVAGAYEFAPAHRWAGVSAAARDFISSLLVVDPAKRMTAQQALKHPWLRNRASCSKQAARETAAPNHLDFDTHCQISSDEDSSDVESGTRATQPDSQKAPFGAGVPA</sequence>
<comment type="caution">
    <text evidence="1">The sequence shown here is derived from an EMBL/GenBank/DDBJ whole genome shotgun (WGS) entry which is preliminary data.</text>
</comment>
<dbReference type="Proteomes" id="UP001140087">
    <property type="component" value="Unassembled WGS sequence"/>
</dbReference>
<keyword evidence="1" id="KW-0808">Transferase</keyword>
<accession>A0ACC1LBP0</accession>
<gene>
    <name evidence="1" type="primary">cmk1</name>
    <name evidence="1" type="ORF">H4R21_001345</name>
</gene>
<evidence type="ECO:0000313" key="1">
    <source>
        <dbReference type="EMBL" id="KAJ2805225.1"/>
    </source>
</evidence>
<feature type="non-terminal residue" evidence="1">
    <location>
        <position position="352"/>
    </location>
</feature>
<name>A0ACC1LBP0_9FUNG</name>
<keyword evidence="2" id="KW-1185">Reference proteome</keyword>
<reference evidence="1" key="1">
    <citation type="submission" date="2022-07" db="EMBL/GenBank/DDBJ databases">
        <title>Phylogenomic reconstructions and comparative analyses of Kickxellomycotina fungi.</title>
        <authorList>
            <person name="Reynolds N.K."/>
            <person name="Stajich J.E."/>
            <person name="Barry K."/>
            <person name="Grigoriev I.V."/>
            <person name="Crous P."/>
            <person name="Smith M.E."/>
        </authorList>
    </citation>
    <scope>NUCLEOTIDE SEQUENCE</scope>
    <source>
        <strain evidence="1">BCRC 34780</strain>
    </source>
</reference>
<evidence type="ECO:0000313" key="2">
    <source>
        <dbReference type="Proteomes" id="UP001140087"/>
    </source>
</evidence>